<reference evidence="2 3" key="1">
    <citation type="submission" date="2021-01" db="EMBL/GenBank/DDBJ databases">
        <title>Genome public.</title>
        <authorList>
            <person name="Liu C."/>
            <person name="Sun Q."/>
        </authorList>
    </citation>
    <scope>NUCLEOTIDE SEQUENCE [LARGE SCALE GENOMIC DNA]</scope>
    <source>
        <strain evidence="2 3">YIM B02564</strain>
    </source>
</reference>
<comment type="caution">
    <text evidence="2">The sequence shown here is derived from an EMBL/GenBank/DDBJ whole genome shotgun (WGS) entry which is preliminary data.</text>
</comment>
<evidence type="ECO:0000313" key="2">
    <source>
        <dbReference type="EMBL" id="MBL4953486.1"/>
    </source>
</evidence>
<keyword evidence="1" id="KW-0812">Transmembrane</keyword>
<feature type="transmembrane region" description="Helical" evidence="1">
    <location>
        <begin position="6"/>
        <end position="23"/>
    </location>
</feature>
<feature type="transmembrane region" description="Helical" evidence="1">
    <location>
        <begin position="70"/>
        <end position="92"/>
    </location>
</feature>
<keyword evidence="1" id="KW-0472">Membrane</keyword>
<dbReference type="RefSeq" id="WP_202654741.1">
    <property type="nucleotide sequence ID" value="NZ_JAESWB010000211.1"/>
</dbReference>
<keyword evidence="1" id="KW-1133">Transmembrane helix</keyword>
<evidence type="ECO:0000313" key="3">
    <source>
        <dbReference type="Proteomes" id="UP000623967"/>
    </source>
</evidence>
<proteinExistence type="predicted"/>
<dbReference type="EMBL" id="JAESWB010000211">
    <property type="protein sequence ID" value="MBL4953486.1"/>
    <property type="molecule type" value="Genomic_DNA"/>
</dbReference>
<evidence type="ECO:0000256" key="1">
    <source>
        <dbReference type="SAM" id="Phobius"/>
    </source>
</evidence>
<name>A0ABS1TT89_9BACI</name>
<protein>
    <submittedName>
        <fullName evidence="2">Uncharacterized protein</fullName>
    </submittedName>
</protein>
<feature type="transmembrane region" description="Helical" evidence="1">
    <location>
        <begin position="44"/>
        <end position="64"/>
    </location>
</feature>
<organism evidence="2 3">
    <name type="scientific">Neobacillus paridis</name>
    <dbReference type="NCBI Taxonomy" id="2803862"/>
    <lineage>
        <taxon>Bacteria</taxon>
        <taxon>Bacillati</taxon>
        <taxon>Bacillota</taxon>
        <taxon>Bacilli</taxon>
        <taxon>Bacillales</taxon>
        <taxon>Bacillaceae</taxon>
        <taxon>Neobacillus</taxon>
    </lineage>
</organism>
<keyword evidence="3" id="KW-1185">Reference proteome</keyword>
<accession>A0ABS1TT89</accession>
<sequence length="137" mass="16064">MYIVPYIVSLFVIVISVFVTLLVKSELERLFRDKNAVAPFHICNVVITLMVSFAANAVMTIYIIRNEFKLIPQLVILMAMILPIYYFGNLAFEKYKSVYRKYNTVENGKVLILNEKYLKKKKRSSLFKEYNAFSKEK</sequence>
<gene>
    <name evidence="2" type="ORF">JK635_14935</name>
</gene>
<dbReference type="Proteomes" id="UP000623967">
    <property type="component" value="Unassembled WGS sequence"/>
</dbReference>